<feature type="binding site" evidence="9">
    <location>
        <begin position="219"/>
        <end position="224"/>
    </location>
    <ligand>
        <name>ATP</name>
        <dbReference type="ChEBI" id="CHEBI:30616"/>
    </ligand>
</feature>
<comment type="caution">
    <text evidence="9">Lacks conserved residue(s) required for the propagation of feature annotation.</text>
</comment>
<keyword evidence="1 9" id="KW-0806">Transcription termination</keyword>
<dbReference type="PROSITE" id="PS51856">
    <property type="entry name" value="RHO_RNA_BD"/>
    <property type="match status" value="1"/>
</dbReference>
<feature type="region of interest" description="Disordered" evidence="12">
    <location>
        <begin position="1"/>
        <end position="27"/>
    </location>
</feature>
<feature type="domain" description="Rho RNA-BD" evidence="13">
    <location>
        <begin position="90"/>
        <end position="164"/>
    </location>
</feature>
<dbReference type="GO" id="GO:0006353">
    <property type="term" value="P:DNA-templated transcription termination"/>
    <property type="evidence" value="ECO:0007669"/>
    <property type="project" value="UniProtKB-UniRule"/>
</dbReference>
<dbReference type="NCBIfam" id="NF006886">
    <property type="entry name" value="PRK09376.1"/>
    <property type="match status" value="1"/>
</dbReference>
<dbReference type="CDD" id="cd04459">
    <property type="entry name" value="Rho_CSD"/>
    <property type="match status" value="1"/>
</dbReference>
<dbReference type="GO" id="GO:0003723">
    <property type="term" value="F:RNA binding"/>
    <property type="evidence" value="ECO:0007669"/>
    <property type="project" value="UniProtKB-UniRule"/>
</dbReference>
<dbReference type="HAMAP" id="MF_01884">
    <property type="entry name" value="Rho"/>
    <property type="match status" value="1"/>
</dbReference>
<dbReference type="Pfam" id="PF00006">
    <property type="entry name" value="ATP-synt_ab"/>
    <property type="match status" value="1"/>
</dbReference>
<dbReference type="GO" id="GO:0016787">
    <property type="term" value="F:hydrolase activity"/>
    <property type="evidence" value="ECO:0007669"/>
    <property type="project" value="UniProtKB-KW"/>
</dbReference>
<keyword evidence="6 9" id="KW-0694">RNA-binding</keyword>
<dbReference type="Gene3D" id="3.40.50.300">
    <property type="entry name" value="P-loop containing nucleotide triphosphate hydrolases"/>
    <property type="match status" value="1"/>
</dbReference>
<gene>
    <name evidence="9" type="primary">rho</name>
    <name evidence="14" type="ORF">GYA27_01205</name>
</gene>
<dbReference type="InterPro" id="IPR000194">
    <property type="entry name" value="ATPase_F1/V1/A1_a/bsu_nucl-bd"/>
</dbReference>
<dbReference type="CDD" id="cd01128">
    <property type="entry name" value="rho_factor_C"/>
    <property type="match status" value="1"/>
</dbReference>
<dbReference type="SUPFAM" id="SSF52540">
    <property type="entry name" value="P-loop containing nucleoside triphosphate hydrolases"/>
    <property type="match status" value="1"/>
</dbReference>
<keyword evidence="3 9" id="KW-0378">Hydrolase</keyword>
<evidence type="ECO:0000259" key="13">
    <source>
        <dbReference type="PROSITE" id="PS51856"/>
    </source>
</evidence>
<protein>
    <recommendedName>
        <fullName evidence="9 10">Transcription termination factor Rho</fullName>
        <ecNumber evidence="9 10">3.6.4.-</ecNumber>
    </recommendedName>
    <alternativeName>
        <fullName evidence="9">ATP-dependent helicase Rho</fullName>
    </alternativeName>
</protein>
<evidence type="ECO:0000313" key="15">
    <source>
        <dbReference type="Proteomes" id="UP000526033"/>
    </source>
</evidence>
<comment type="caution">
    <text evidence="14">The sequence shown here is derived from an EMBL/GenBank/DDBJ whole genome shotgun (WGS) entry which is preliminary data.</text>
</comment>
<feature type="binding site" evidence="9">
    <location>
        <begin position="207"/>
        <end position="212"/>
    </location>
    <ligand>
        <name>ATP</name>
        <dbReference type="ChEBI" id="CHEBI:30616"/>
    </ligand>
</feature>
<dbReference type="InterPro" id="IPR004665">
    <property type="entry name" value="Term_rho"/>
</dbReference>
<dbReference type="PANTHER" id="PTHR46425">
    <property type="entry name" value="TRANSCRIPTION TERMINATION FACTOR RHO"/>
    <property type="match status" value="1"/>
</dbReference>
<evidence type="ECO:0000256" key="8">
    <source>
        <dbReference type="ARBA" id="ARBA00023163"/>
    </source>
</evidence>
<name>A0A7X9DKD8_UNCKA</name>
<keyword evidence="4 9" id="KW-0347">Helicase</keyword>
<evidence type="ECO:0000256" key="6">
    <source>
        <dbReference type="ARBA" id="ARBA00022884"/>
    </source>
</evidence>
<evidence type="ECO:0000256" key="3">
    <source>
        <dbReference type="ARBA" id="ARBA00022801"/>
    </source>
</evidence>
<dbReference type="AlphaFoldDB" id="A0A7X9DKD8"/>
<dbReference type="Pfam" id="PF07497">
    <property type="entry name" value="Rho_RNA_bind"/>
    <property type="match status" value="1"/>
</dbReference>
<evidence type="ECO:0000256" key="12">
    <source>
        <dbReference type="SAM" id="MobiDB-lite"/>
    </source>
</evidence>
<evidence type="ECO:0000313" key="14">
    <source>
        <dbReference type="EMBL" id="NMB69805.1"/>
    </source>
</evidence>
<feature type="compositionally biased region" description="Low complexity" evidence="12">
    <location>
        <begin position="1"/>
        <end position="12"/>
    </location>
</feature>
<comment type="similarity">
    <text evidence="9 11">Belongs to the Rho family.</text>
</comment>
<evidence type="ECO:0000256" key="7">
    <source>
        <dbReference type="ARBA" id="ARBA00023015"/>
    </source>
</evidence>
<dbReference type="InterPro" id="IPR027417">
    <property type="entry name" value="P-loop_NTPase"/>
</dbReference>
<dbReference type="PANTHER" id="PTHR46425:SF1">
    <property type="entry name" value="TRANSCRIPTION TERMINATION FACTOR RHO"/>
    <property type="match status" value="1"/>
</dbReference>
<keyword evidence="5 9" id="KW-0067">ATP-binding</keyword>
<dbReference type="InterPro" id="IPR011113">
    <property type="entry name" value="Rho_RNA-bd"/>
</dbReference>
<dbReference type="GO" id="GO:0008186">
    <property type="term" value="F:ATP-dependent activity, acting on RNA"/>
    <property type="evidence" value="ECO:0007669"/>
    <property type="project" value="UniProtKB-UniRule"/>
</dbReference>
<dbReference type="GO" id="GO:0005524">
    <property type="term" value="F:ATP binding"/>
    <property type="evidence" value="ECO:0007669"/>
    <property type="project" value="UniProtKB-UniRule"/>
</dbReference>
<dbReference type="InterPro" id="IPR003593">
    <property type="entry name" value="AAA+_ATPase"/>
</dbReference>
<evidence type="ECO:0000256" key="9">
    <source>
        <dbReference type="HAMAP-Rule" id="MF_01884"/>
    </source>
</evidence>
<keyword evidence="8 9" id="KW-0804">Transcription</keyword>
<evidence type="ECO:0000256" key="5">
    <source>
        <dbReference type="ARBA" id="ARBA00022840"/>
    </source>
</evidence>
<dbReference type="Proteomes" id="UP000526033">
    <property type="component" value="Unassembled WGS sequence"/>
</dbReference>
<evidence type="ECO:0000256" key="11">
    <source>
        <dbReference type="PROSITE-ProRule" id="PRU01203"/>
    </source>
</evidence>
<sequence length="458" mass="51271">MTVKNVSDSNKNSNRRTTTRSRVTPVAATQNLPLEDELINEPVENTVVSEFATKPDTGYVSDRPINSTNNYNAQNIGYASYSESSVNGDVMAISGMLEVLPDYGVIRQKEKSTDDLPRDVYISQSQIRRFNLRMGDVINGYARPPKEGERYLSLLKVDKVEGLDPELARKRPQFVHLTPVFPNQWLKLETESDVMATRLIDLVAPIGKGQRAMIVAPPKAGKTWLLKDIANGISTNFPEVVLLVALIGERPEEVTHFSRSVKGEVFASNFDEKADDQTRIAEICLERAKRLAEVGKDVVILMDSLTRLARAYNMVAPPSGRTLTGGFDPAALYPAKHFFGAARKFEEGGSLTIIATALVETGSRMDDVIFEEFKGTGNMELRLDRALSERRIFPAIDIKSSGTRHEEILLPKDDLEKVYRLRRMIDLLDDREATDLVIERLKKSKSNKEFLDNLHKAS</sequence>
<keyword evidence="2 9" id="KW-0547">Nucleotide-binding</keyword>
<feature type="binding site" evidence="9">
    <location>
        <position position="250"/>
    </location>
    <ligand>
        <name>ATP</name>
        <dbReference type="ChEBI" id="CHEBI:30616"/>
    </ligand>
</feature>
<dbReference type="EMBL" id="JAAZNL010000012">
    <property type="protein sequence ID" value="NMB69805.1"/>
    <property type="molecule type" value="Genomic_DNA"/>
</dbReference>
<dbReference type="GO" id="GO:0004386">
    <property type="term" value="F:helicase activity"/>
    <property type="evidence" value="ECO:0007669"/>
    <property type="project" value="UniProtKB-UniRule"/>
</dbReference>
<reference evidence="14 15" key="1">
    <citation type="journal article" date="2020" name="Biotechnol. Biofuels">
        <title>New insights from the biogas microbiome by comprehensive genome-resolved metagenomics of nearly 1600 species originating from multiple anaerobic digesters.</title>
        <authorList>
            <person name="Campanaro S."/>
            <person name="Treu L."/>
            <person name="Rodriguez-R L.M."/>
            <person name="Kovalovszki A."/>
            <person name="Ziels R.M."/>
            <person name="Maus I."/>
            <person name="Zhu X."/>
            <person name="Kougias P.G."/>
            <person name="Basile A."/>
            <person name="Luo G."/>
            <person name="Schluter A."/>
            <person name="Konstantinidis K.T."/>
            <person name="Angelidaki I."/>
        </authorList>
    </citation>
    <scope>NUCLEOTIDE SEQUENCE [LARGE SCALE GENOMIC DNA]</scope>
    <source>
        <strain evidence="14">AS27yjCOA_165</strain>
    </source>
</reference>
<dbReference type="SUPFAM" id="SSF50249">
    <property type="entry name" value="Nucleic acid-binding proteins"/>
    <property type="match status" value="1"/>
</dbReference>
<comment type="function">
    <text evidence="9">Facilitates transcription termination by a mechanism that involves Rho binding to the nascent RNA, activation of Rho's RNA-dependent ATPase activity, and release of the mRNA from the DNA template.</text>
</comment>
<keyword evidence="7 9" id="KW-0805">Transcription regulation</keyword>
<evidence type="ECO:0000256" key="4">
    <source>
        <dbReference type="ARBA" id="ARBA00022806"/>
    </source>
</evidence>
<evidence type="ECO:0000256" key="1">
    <source>
        <dbReference type="ARBA" id="ARBA00022472"/>
    </source>
</evidence>
<dbReference type="Gene3D" id="2.40.50.140">
    <property type="entry name" value="Nucleic acid-binding proteins"/>
    <property type="match status" value="1"/>
</dbReference>
<dbReference type="InterPro" id="IPR041703">
    <property type="entry name" value="Rho_factor_ATP-bd"/>
</dbReference>
<evidence type="ECO:0000256" key="2">
    <source>
        <dbReference type="ARBA" id="ARBA00022741"/>
    </source>
</evidence>
<organism evidence="14 15">
    <name type="scientific">candidate division WWE3 bacterium</name>
    <dbReference type="NCBI Taxonomy" id="2053526"/>
    <lineage>
        <taxon>Bacteria</taxon>
        <taxon>Katanobacteria</taxon>
    </lineage>
</organism>
<accession>A0A7X9DKD8</accession>
<comment type="subunit">
    <text evidence="9">Homohexamer. The homohexamer assembles into an open ring structure.</text>
</comment>
<dbReference type="InterPro" id="IPR012340">
    <property type="entry name" value="NA-bd_OB-fold"/>
</dbReference>
<proteinExistence type="inferred from homology"/>
<dbReference type="EC" id="3.6.4.-" evidence="9 10"/>
<dbReference type="NCBIfam" id="TIGR00767">
    <property type="entry name" value="rho"/>
    <property type="match status" value="1"/>
</dbReference>
<evidence type="ECO:0000256" key="10">
    <source>
        <dbReference type="NCBIfam" id="TIGR00767"/>
    </source>
</evidence>
<dbReference type="SMART" id="SM00382">
    <property type="entry name" value="AAA"/>
    <property type="match status" value="1"/>
</dbReference>